<evidence type="ECO:0000256" key="1">
    <source>
        <dbReference type="ARBA" id="ARBA00002634"/>
    </source>
</evidence>
<proteinExistence type="inferred from homology"/>
<evidence type="ECO:0000256" key="16">
    <source>
        <dbReference type="RuleBase" id="RU003464"/>
    </source>
</evidence>
<evidence type="ECO:0000313" key="18">
    <source>
        <dbReference type="EMBL" id="UTC24255.1"/>
    </source>
</evidence>
<name>A0ABY5DHW3_9GAMM</name>
<dbReference type="PIRSF" id="PIRSF000386">
    <property type="entry name" value="tRNA_mtase"/>
    <property type="match status" value="1"/>
</dbReference>
<keyword evidence="10 15" id="KW-0949">S-adenosyl-L-methionine</keyword>
<dbReference type="Pfam" id="PF01746">
    <property type="entry name" value="tRNA_m1G_MT"/>
    <property type="match status" value="1"/>
</dbReference>
<dbReference type="Gene3D" id="3.40.1280.10">
    <property type="match status" value="1"/>
</dbReference>
<dbReference type="CDD" id="cd18080">
    <property type="entry name" value="TrmD-like"/>
    <property type="match status" value="1"/>
</dbReference>
<evidence type="ECO:0000256" key="8">
    <source>
        <dbReference type="ARBA" id="ARBA00022603"/>
    </source>
</evidence>
<evidence type="ECO:0000256" key="2">
    <source>
        <dbReference type="ARBA" id="ARBA00004496"/>
    </source>
</evidence>
<comment type="catalytic activity">
    <reaction evidence="14 15 16">
        <text>guanosine(37) in tRNA + S-adenosyl-L-methionine = N(1)-methylguanosine(37) in tRNA + S-adenosyl-L-homocysteine + H(+)</text>
        <dbReference type="Rhea" id="RHEA:36899"/>
        <dbReference type="Rhea" id="RHEA-COMP:10145"/>
        <dbReference type="Rhea" id="RHEA-COMP:10147"/>
        <dbReference type="ChEBI" id="CHEBI:15378"/>
        <dbReference type="ChEBI" id="CHEBI:57856"/>
        <dbReference type="ChEBI" id="CHEBI:59789"/>
        <dbReference type="ChEBI" id="CHEBI:73542"/>
        <dbReference type="ChEBI" id="CHEBI:74269"/>
        <dbReference type="EC" id="2.1.1.228"/>
    </reaction>
</comment>
<evidence type="ECO:0000256" key="14">
    <source>
        <dbReference type="ARBA" id="ARBA00047783"/>
    </source>
</evidence>
<evidence type="ECO:0000259" key="17">
    <source>
        <dbReference type="Pfam" id="PF01746"/>
    </source>
</evidence>
<evidence type="ECO:0000256" key="13">
    <source>
        <dbReference type="ARBA" id="ARBA00033392"/>
    </source>
</evidence>
<dbReference type="InterPro" id="IPR016009">
    <property type="entry name" value="tRNA_MeTrfase_TRMD/TRM10"/>
</dbReference>
<keyword evidence="9 15" id="KW-0808">Transferase</keyword>
<keyword evidence="11 15" id="KW-0819">tRNA processing</keyword>
<evidence type="ECO:0000256" key="10">
    <source>
        <dbReference type="ARBA" id="ARBA00022691"/>
    </source>
</evidence>
<evidence type="ECO:0000256" key="6">
    <source>
        <dbReference type="ARBA" id="ARBA00014679"/>
    </source>
</evidence>
<dbReference type="EMBL" id="CP092900">
    <property type="protein sequence ID" value="UTC24255.1"/>
    <property type="molecule type" value="Genomic_DNA"/>
</dbReference>
<comment type="function">
    <text evidence="1 15 16">Specifically methylates guanosine-37 in various tRNAs.</text>
</comment>
<dbReference type="PANTHER" id="PTHR46417:SF1">
    <property type="entry name" value="TRNA (GUANINE-N(1)-)-METHYLTRANSFERASE"/>
    <property type="match status" value="1"/>
</dbReference>
<accession>A0ABY5DHW3</accession>
<comment type="subcellular location">
    <subcellularLocation>
        <location evidence="2 15 16">Cytoplasm</location>
    </subcellularLocation>
</comment>
<dbReference type="PANTHER" id="PTHR46417">
    <property type="entry name" value="TRNA (GUANINE-N(1)-)-METHYLTRANSFERASE"/>
    <property type="match status" value="1"/>
</dbReference>
<evidence type="ECO:0000256" key="9">
    <source>
        <dbReference type="ARBA" id="ARBA00022679"/>
    </source>
</evidence>
<comment type="similarity">
    <text evidence="3 15 16">Belongs to the RNA methyltransferase TrmD family.</text>
</comment>
<dbReference type="InterPro" id="IPR029026">
    <property type="entry name" value="tRNA_m1G_MTases_N"/>
</dbReference>
<dbReference type="Gene3D" id="1.10.1270.20">
    <property type="entry name" value="tRNA(m1g37)methyltransferase, domain 2"/>
    <property type="match status" value="1"/>
</dbReference>
<dbReference type="NCBIfam" id="TIGR00088">
    <property type="entry name" value="trmD"/>
    <property type="match status" value="1"/>
</dbReference>
<dbReference type="Proteomes" id="UP001055955">
    <property type="component" value="Chromosome"/>
</dbReference>
<evidence type="ECO:0000256" key="11">
    <source>
        <dbReference type="ARBA" id="ARBA00022694"/>
    </source>
</evidence>
<dbReference type="GO" id="GO:0032259">
    <property type="term" value="P:methylation"/>
    <property type="evidence" value="ECO:0007669"/>
    <property type="project" value="UniProtKB-KW"/>
</dbReference>
<evidence type="ECO:0000256" key="15">
    <source>
        <dbReference type="HAMAP-Rule" id="MF_00605"/>
    </source>
</evidence>
<feature type="domain" description="tRNA methyltransferase TRMD/TRM10-type" evidence="17">
    <location>
        <begin position="1"/>
        <end position="217"/>
    </location>
</feature>
<dbReference type="SUPFAM" id="SSF75217">
    <property type="entry name" value="alpha/beta knot"/>
    <property type="match status" value="1"/>
</dbReference>
<gene>
    <name evidence="15 18" type="primary">trmD</name>
    <name evidence="18" type="ORF">MMH89_03330</name>
</gene>
<protein>
    <recommendedName>
        <fullName evidence="6 15">tRNA (guanine-N(1)-)-methyltransferase</fullName>
        <ecNumber evidence="5 15">2.1.1.228</ecNumber>
    </recommendedName>
    <alternativeName>
        <fullName evidence="12 15">M1G-methyltransferase</fullName>
    </alternativeName>
    <alternativeName>
        <fullName evidence="13 15">tRNA [GM37] methyltransferase</fullName>
    </alternativeName>
</protein>
<evidence type="ECO:0000256" key="4">
    <source>
        <dbReference type="ARBA" id="ARBA00011738"/>
    </source>
</evidence>
<feature type="binding site" evidence="15">
    <location>
        <begin position="126"/>
        <end position="131"/>
    </location>
    <ligand>
        <name>S-adenosyl-L-methionine</name>
        <dbReference type="ChEBI" id="CHEBI:59789"/>
    </ligand>
</feature>
<dbReference type="InterPro" id="IPR029028">
    <property type="entry name" value="Alpha/beta_knot_MTases"/>
</dbReference>
<sequence length="239" mass="27006">MIINLITPLPEIVELCRFGILGKAIEQEKVKINMINIRDFSARKDRRIDDTTYGGGAGMVITPEPVYQAIQTCQPSHIIQLDPKGTQLTQNKVQQLASFTNITLLCGRYEGIDHRIDSYIDEYISIGDYVLSGGDIPALALIDAITRLLPGAMSNPDSHLNDSFSSDLLDHNHYTRPQAWRNQMVPEVLLQGNHKEIDAYRRMSAIGNTWLNRPDLLIGKKFSQNELALFMKFVQNHNE</sequence>
<comment type="subunit">
    <text evidence="4 15 16">Homodimer.</text>
</comment>
<organism evidence="18 19">
    <name type="scientific">Candidatus Comchoanobacter bicostacola</name>
    <dbReference type="NCBI Taxonomy" id="2919598"/>
    <lineage>
        <taxon>Bacteria</taxon>
        <taxon>Pseudomonadati</taxon>
        <taxon>Pseudomonadota</taxon>
        <taxon>Gammaproteobacteria</taxon>
        <taxon>Candidatus Comchoanobacterales</taxon>
        <taxon>Candidatus Comchoanobacteraceae</taxon>
        <taxon>Candidatus Comchoanobacter</taxon>
    </lineage>
</organism>
<dbReference type="RefSeq" id="WP_258568040.1">
    <property type="nucleotide sequence ID" value="NZ_CP092900.1"/>
</dbReference>
<keyword evidence="19" id="KW-1185">Reference proteome</keyword>
<dbReference type="InterPro" id="IPR002649">
    <property type="entry name" value="tRNA_m1G_MeTrfase_TrmD"/>
</dbReference>
<reference evidence="18 19" key="1">
    <citation type="journal article" date="2022" name="Nat. Microbiol.">
        <title>The microbiome of a bacterivorous marine choanoflagellate contains a resource-demanding obligate bacterial associate.</title>
        <authorList>
            <person name="Needham D.M."/>
            <person name="Poirier C."/>
            <person name="Bachy C."/>
            <person name="George E.E."/>
            <person name="Wilken S."/>
            <person name="Yung C.C.M."/>
            <person name="Limardo A.J."/>
            <person name="Morando M."/>
            <person name="Sudek L."/>
            <person name="Malmstrom R.R."/>
            <person name="Keeling P.J."/>
            <person name="Santoro A.E."/>
            <person name="Worden A.Z."/>
        </authorList>
    </citation>
    <scope>NUCLEOTIDE SEQUENCE [LARGE SCALE GENOMIC DNA]</scope>
    <source>
        <strain evidence="18 19">Comchoano-1</strain>
    </source>
</reference>
<feature type="binding site" evidence="15">
    <location>
        <position position="107"/>
    </location>
    <ligand>
        <name>S-adenosyl-L-methionine</name>
        <dbReference type="ChEBI" id="CHEBI:59789"/>
    </ligand>
</feature>
<dbReference type="EC" id="2.1.1.228" evidence="5 15"/>
<evidence type="ECO:0000256" key="7">
    <source>
        <dbReference type="ARBA" id="ARBA00022490"/>
    </source>
</evidence>
<keyword evidence="7 15" id="KW-0963">Cytoplasm</keyword>
<dbReference type="InterPro" id="IPR023148">
    <property type="entry name" value="tRNA_m1G_MeTrfase_C_sf"/>
</dbReference>
<dbReference type="NCBIfam" id="NF000648">
    <property type="entry name" value="PRK00026.1"/>
    <property type="match status" value="1"/>
</dbReference>
<dbReference type="HAMAP" id="MF_00605">
    <property type="entry name" value="TrmD"/>
    <property type="match status" value="1"/>
</dbReference>
<evidence type="ECO:0000256" key="12">
    <source>
        <dbReference type="ARBA" id="ARBA00029736"/>
    </source>
</evidence>
<evidence type="ECO:0000256" key="5">
    <source>
        <dbReference type="ARBA" id="ARBA00012807"/>
    </source>
</evidence>
<keyword evidence="8 15" id="KW-0489">Methyltransferase</keyword>
<evidence type="ECO:0000313" key="19">
    <source>
        <dbReference type="Proteomes" id="UP001055955"/>
    </source>
</evidence>
<dbReference type="GO" id="GO:0052906">
    <property type="term" value="F:tRNA (guanine(37)-N1)-methyltransferase activity"/>
    <property type="evidence" value="ECO:0007669"/>
    <property type="project" value="UniProtKB-EC"/>
</dbReference>
<evidence type="ECO:0000256" key="3">
    <source>
        <dbReference type="ARBA" id="ARBA00007630"/>
    </source>
</evidence>